<dbReference type="AlphaFoldDB" id="A0AAD3P8M0"/>
<keyword evidence="2" id="KW-1185">Reference proteome</keyword>
<protein>
    <submittedName>
        <fullName evidence="1">Uncharacterized protein</fullName>
    </submittedName>
</protein>
<gene>
    <name evidence="1" type="ORF">Nepgr_002297</name>
</gene>
<evidence type="ECO:0000313" key="2">
    <source>
        <dbReference type="Proteomes" id="UP001279734"/>
    </source>
</evidence>
<accession>A0AAD3P8M0</accession>
<reference evidence="1" key="1">
    <citation type="submission" date="2023-05" db="EMBL/GenBank/DDBJ databases">
        <title>Nepenthes gracilis genome sequencing.</title>
        <authorList>
            <person name="Fukushima K."/>
        </authorList>
    </citation>
    <scope>NUCLEOTIDE SEQUENCE</scope>
    <source>
        <strain evidence="1">SING2019-196</strain>
    </source>
</reference>
<evidence type="ECO:0000313" key="1">
    <source>
        <dbReference type="EMBL" id="GMH00458.1"/>
    </source>
</evidence>
<sequence length="192" mass="22033">MNESRVPDILHVMPPLSYRGMDFEEFCAAAISTHQLEALQAWEQIASIAFEYFEQERNRAIMVEEIARVKGRKRRALLDDSQQRCGNRKGNSVKTALTERAVTKFDLLQYISSLLSLSVSQWRVGWLAVKKMEAPGLGHRRTFKKTSKQKEIMAMKILRMLCYDFRDHFLSLLHSGSLVTSSLSEFFNLLGG</sequence>
<dbReference type="EMBL" id="BSYO01000002">
    <property type="protein sequence ID" value="GMH00458.1"/>
    <property type="molecule type" value="Genomic_DNA"/>
</dbReference>
<proteinExistence type="predicted"/>
<name>A0AAD3P8M0_NEPGR</name>
<organism evidence="1 2">
    <name type="scientific">Nepenthes gracilis</name>
    <name type="common">Slender pitcher plant</name>
    <dbReference type="NCBI Taxonomy" id="150966"/>
    <lineage>
        <taxon>Eukaryota</taxon>
        <taxon>Viridiplantae</taxon>
        <taxon>Streptophyta</taxon>
        <taxon>Embryophyta</taxon>
        <taxon>Tracheophyta</taxon>
        <taxon>Spermatophyta</taxon>
        <taxon>Magnoliopsida</taxon>
        <taxon>eudicotyledons</taxon>
        <taxon>Gunneridae</taxon>
        <taxon>Pentapetalae</taxon>
        <taxon>Caryophyllales</taxon>
        <taxon>Nepenthaceae</taxon>
        <taxon>Nepenthes</taxon>
    </lineage>
</organism>
<dbReference type="Proteomes" id="UP001279734">
    <property type="component" value="Unassembled WGS sequence"/>
</dbReference>
<comment type="caution">
    <text evidence="1">The sequence shown here is derived from an EMBL/GenBank/DDBJ whole genome shotgun (WGS) entry which is preliminary data.</text>
</comment>